<dbReference type="AlphaFoldDB" id="A0ABD6AF71"/>
<dbReference type="PANTHER" id="PTHR44154">
    <property type="entry name" value="QUINONE OXIDOREDUCTASE"/>
    <property type="match status" value="1"/>
</dbReference>
<evidence type="ECO:0000256" key="1">
    <source>
        <dbReference type="ARBA" id="ARBA00022857"/>
    </source>
</evidence>
<gene>
    <name evidence="3" type="ORF">ACFQPE_18985</name>
</gene>
<comment type="caution">
    <text evidence="3">The sequence shown here is derived from an EMBL/GenBank/DDBJ whole genome shotgun (WGS) entry which is preliminary data.</text>
</comment>
<feature type="domain" description="Enoyl reductase (ER)" evidence="2">
    <location>
        <begin position="11"/>
        <end position="335"/>
    </location>
</feature>
<reference evidence="3 4" key="1">
    <citation type="journal article" date="2019" name="Int. J. Syst. Evol. Microbiol.">
        <title>The Global Catalogue of Microorganisms (GCM) 10K type strain sequencing project: providing services to taxonomists for standard genome sequencing and annotation.</title>
        <authorList>
            <consortium name="The Broad Institute Genomics Platform"/>
            <consortium name="The Broad Institute Genome Sequencing Center for Infectious Disease"/>
            <person name="Wu L."/>
            <person name="Ma J."/>
        </authorList>
    </citation>
    <scope>NUCLEOTIDE SEQUENCE [LARGE SCALE GENOMIC DNA]</scope>
    <source>
        <strain evidence="3 4">PSR21</strain>
    </source>
</reference>
<dbReference type="GO" id="GO:0043168">
    <property type="term" value="F:anion binding"/>
    <property type="evidence" value="ECO:0007669"/>
    <property type="project" value="UniProtKB-ARBA"/>
</dbReference>
<sequence length="337" mass="35465">MRVAAFTGFTGPDDVAVLERDDPAPSAGEAVIDVEACSINRHDLWILEGDSAMVGTDELPFVSGLDVAGTVSEVGRDDATVVAGDRVVLCPNQTCGVCRYCREGPENLCERYSLFHGGLAERALVDVDRLVPLPDSVDATTAAAIPTAYMTAYHMLRRAETAPGDLVFVPGATGGVGVAAVQLVDVLGARSVGTTSSAAKAARLRDLGADHVIEASDPEEIATALGERSAPDAVLNHLGGEFTELGLDVMRRGGRMVICGRTAGDRSAFDVPRLFLSHQRIIGSTMGTQGDLERLVQLIAEGAFEPPVDATYPLEGTGTAFADMQRRDAFGKLVVRP</sequence>
<name>A0ABD6AF71_9EURY</name>
<evidence type="ECO:0000259" key="2">
    <source>
        <dbReference type="SMART" id="SM00829"/>
    </source>
</evidence>
<dbReference type="EMBL" id="JBHTBF010000003">
    <property type="protein sequence ID" value="MFC7318867.1"/>
    <property type="molecule type" value="Genomic_DNA"/>
</dbReference>
<keyword evidence="4" id="KW-1185">Reference proteome</keyword>
<dbReference type="InterPro" id="IPR013149">
    <property type="entry name" value="ADH-like_C"/>
</dbReference>
<evidence type="ECO:0000313" key="3">
    <source>
        <dbReference type="EMBL" id="MFC7318867.1"/>
    </source>
</evidence>
<dbReference type="SUPFAM" id="SSF50129">
    <property type="entry name" value="GroES-like"/>
    <property type="match status" value="1"/>
</dbReference>
<dbReference type="InterPro" id="IPR036291">
    <property type="entry name" value="NAD(P)-bd_dom_sf"/>
</dbReference>
<organism evidence="3 4">
    <name type="scientific">Halomarina halobia</name>
    <dbReference type="NCBI Taxonomy" id="3033386"/>
    <lineage>
        <taxon>Archaea</taxon>
        <taxon>Methanobacteriati</taxon>
        <taxon>Methanobacteriota</taxon>
        <taxon>Stenosarchaea group</taxon>
        <taxon>Halobacteria</taxon>
        <taxon>Halobacteriales</taxon>
        <taxon>Natronomonadaceae</taxon>
        <taxon>Halomarina</taxon>
    </lineage>
</organism>
<dbReference type="GO" id="GO:0030554">
    <property type="term" value="F:adenyl nucleotide binding"/>
    <property type="evidence" value="ECO:0007669"/>
    <property type="project" value="UniProtKB-ARBA"/>
</dbReference>
<protein>
    <submittedName>
        <fullName evidence="3">Alcohol dehydrogenase catalytic domain-containing protein</fullName>
    </submittedName>
</protein>
<dbReference type="GO" id="GO:0016616">
    <property type="term" value="F:oxidoreductase activity, acting on the CH-OH group of donors, NAD or NADP as acceptor"/>
    <property type="evidence" value="ECO:0007669"/>
    <property type="project" value="UniProtKB-ARBA"/>
</dbReference>
<dbReference type="InterPro" id="IPR020843">
    <property type="entry name" value="ER"/>
</dbReference>
<dbReference type="Pfam" id="PF08240">
    <property type="entry name" value="ADH_N"/>
    <property type="match status" value="1"/>
</dbReference>
<dbReference type="PANTHER" id="PTHR44154:SF1">
    <property type="entry name" value="QUINONE OXIDOREDUCTASE"/>
    <property type="match status" value="1"/>
</dbReference>
<dbReference type="SUPFAM" id="SSF51735">
    <property type="entry name" value="NAD(P)-binding Rossmann-fold domains"/>
    <property type="match status" value="1"/>
</dbReference>
<dbReference type="GO" id="GO:0044281">
    <property type="term" value="P:small molecule metabolic process"/>
    <property type="evidence" value="ECO:0007669"/>
    <property type="project" value="UniProtKB-ARBA"/>
</dbReference>
<proteinExistence type="predicted"/>
<evidence type="ECO:0000313" key="4">
    <source>
        <dbReference type="Proteomes" id="UP001596547"/>
    </source>
</evidence>
<dbReference type="GeneID" id="79316945"/>
<keyword evidence="1" id="KW-0521">NADP</keyword>
<dbReference type="Proteomes" id="UP001596547">
    <property type="component" value="Unassembled WGS sequence"/>
</dbReference>
<dbReference type="InterPro" id="IPR013154">
    <property type="entry name" value="ADH-like_N"/>
</dbReference>
<dbReference type="InterPro" id="IPR051603">
    <property type="entry name" value="Zinc-ADH_QOR/CCCR"/>
</dbReference>
<dbReference type="Pfam" id="PF00107">
    <property type="entry name" value="ADH_zinc_N"/>
    <property type="match status" value="1"/>
</dbReference>
<dbReference type="Gene3D" id="3.90.180.10">
    <property type="entry name" value="Medium-chain alcohol dehydrogenases, catalytic domain"/>
    <property type="match status" value="1"/>
</dbReference>
<dbReference type="InterPro" id="IPR011032">
    <property type="entry name" value="GroES-like_sf"/>
</dbReference>
<dbReference type="SMART" id="SM00829">
    <property type="entry name" value="PKS_ER"/>
    <property type="match status" value="1"/>
</dbReference>
<dbReference type="RefSeq" id="WP_276306298.1">
    <property type="nucleotide sequence ID" value="NZ_CP119993.1"/>
</dbReference>
<accession>A0ABD6AF71</accession>